<sequence length="129" mass="14382">MTSYIIRRILWMIPTLIGITLLLFVVMRLAPGDPASLAAGAVGAGSEGQTISTNTNVEDAVTKFRKRYRLDEPLLVQYGYWITSVAKLDFGYEFFRPNVAVRDEIGDRLKITVPLSLISVFLSYLIALP</sequence>
<dbReference type="AlphaFoldDB" id="A0A956NK14"/>
<proteinExistence type="predicted"/>
<evidence type="ECO:0000256" key="3">
    <source>
        <dbReference type="ARBA" id="ARBA00022475"/>
    </source>
</evidence>
<feature type="transmembrane region" description="Helical" evidence="4">
    <location>
        <begin position="111"/>
        <end position="128"/>
    </location>
</feature>
<dbReference type="InterPro" id="IPR045621">
    <property type="entry name" value="BPD_transp_1_N"/>
</dbReference>
<dbReference type="PANTHER" id="PTHR43163:SF6">
    <property type="entry name" value="DIPEPTIDE TRANSPORT SYSTEM PERMEASE PROTEIN DPPB-RELATED"/>
    <property type="match status" value="1"/>
</dbReference>
<dbReference type="EMBL" id="JAGQHS010000185">
    <property type="protein sequence ID" value="MCA9758565.1"/>
    <property type="molecule type" value="Genomic_DNA"/>
</dbReference>
<dbReference type="GO" id="GO:0005886">
    <property type="term" value="C:plasma membrane"/>
    <property type="evidence" value="ECO:0007669"/>
    <property type="project" value="UniProtKB-SubCell"/>
</dbReference>
<keyword evidence="4" id="KW-0812">Transmembrane</keyword>
<dbReference type="PANTHER" id="PTHR43163">
    <property type="entry name" value="DIPEPTIDE TRANSPORT SYSTEM PERMEASE PROTEIN DPPB-RELATED"/>
    <property type="match status" value="1"/>
</dbReference>
<keyword evidence="3" id="KW-1003">Cell membrane</keyword>
<keyword evidence="2" id="KW-0813">Transport</keyword>
<feature type="non-terminal residue" evidence="6">
    <location>
        <position position="129"/>
    </location>
</feature>
<organism evidence="6 7">
    <name type="scientific">Eiseniibacteriota bacterium</name>
    <dbReference type="NCBI Taxonomy" id="2212470"/>
    <lineage>
        <taxon>Bacteria</taxon>
        <taxon>Candidatus Eiseniibacteriota</taxon>
    </lineage>
</organism>
<comment type="caution">
    <text evidence="6">The sequence shown here is derived from an EMBL/GenBank/DDBJ whole genome shotgun (WGS) entry which is preliminary data.</text>
</comment>
<evidence type="ECO:0000313" key="6">
    <source>
        <dbReference type="EMBL" id="MCA9758565.1"/>
    </source>
</evidence>
<evidence type="ECO:0000256" key="2">
    <source>
        <dbReference type="ARBA" id="ARBA00022448"/>
    </source>
</evidence>
<dbReference type="Pfam" id="PF19300">
    <property type="entry name" value="BPD_transp_1_N"/>
    <property type="match status" value="1"/>
</dbReference>
<evidence type="ECO:0000313" key="7">
    <source>
        <dbReference type="Proteomes" id="UP000739538"/>
    </source>
</evidence>
<comment type="subcellular location">
    <subcellularLocation>
        <location evidence="1">Cell membrane</location>
        <topology evidence="1">Multi-pass membrane protein</topology>
    </subcellularLocation>
</comment>
<dbReference type="Proteomes" id="UP000739538">
    <property type="component" value="Unassembled WGS sequence"/>
</dbReference>
<protein>
    <submittedName>
        <fullName evidence="6">ABC transporter permease</fullName>
    </submittedName>
</protein>
<evidence type="ECO:0000259" key="5">
    <source>
        <dbReference type="Pfam" id="PF19300"/>
    </source>
</evidence>
<evidence type="ECO:0000256" key="4">
    <source>
        <dbReference type="SAM" id="Phobius"/>
    </source>
</evidence>
<evidence type="ECO:0000256" key="1">
    <source>
        <dbReference type="ARBA" id="ARBA00004651"/>
    </source>
</evidence>
<reference evidence="6" key="1">
    <citation type="submission" date="2020-04" db="EMBL/GenBank/DDBJ databases">
        <authorList>
            <person name="Zhang T."/>
        </authorList>
    </citation>
    <scope>NUCLEOTIDE SEQUENCE</scope>
    <source>
        <strain evidence="6">HKST-UBA02</strain>
    </source>
</reference>
<accession>A0A956NK14</accession>
<name>A0A956NK14_UNCEI</name>
<keyword evidence="4" id="KW-1133">Transmembrane helix</keyword>
<feature type="transmembrane region" description="Helical" evidence="4">
    <location>
        <begin position="9"/>
        <end position="30"/>
    </location>
</feature>
<keyword evidence="4" id="KW-0472">Membrane</keyword>
<reference evidence="6" key="2">
    <citation type="journal article" date="2021" name="Microbiome">
        <title>Successional dynamics and alternative stable states in a saline activated sludge microbial community over 9 years.</title>
        <authorList>
            <person name="Wang Y."/>
            <person name="Ye J."/>
            <person name="Ju F."/>
            <person name="Liu L."/>
            <person name="Boyd J.A."/>
            <person name="Deng Y."/>
            <person name="Parks D.H."/>
            <person name="Jiang X."/>
            <person name="Yin X."/>
            <person name="Woodcroft B.J."/>
            <person name="Tyson G.W."/>
            <person name="Hugenholtz P."/>
            <person name="Polz M.F."/>
            <person name="Zhang T."/>
        </authorList>
    </citation>
    <scope>NUCLEOTIDE SEQUENCE</scope>
    <source>
        <strain evidence="6">HKST-UBA02</strain>
    </source>
</reference>
<feature type="domain" description="ABC transporter type 1 GsiC-like N-terminal" evidence="5">
    <location>
        <begin position="1"/>
        <end position="115"/>
    </location>
</feature>
<gene>
    <name evidence="6" type="ORF">KDA27_22405</name>
</gene>